<comment type="caution">
    <text evidence="11">The sequence shown here is derived from an EMBL/GenBank/DDBJ whole genome shotgun (WGS) entry which is preliminary data.</text>
</comment>
<feature type="region of interest" description="Disordered" evidence="7">
    <location>
        <begin position="1553"/>
        <end position="1573"/>
    </location>
</feature>
<dbReference type="InterPro" id="IPR047187">
    <property type="entry name" value="SF1_C_Upf1"/>
</dbReference>
<proteinExistence type="inferred from homology"/>
<keyword evidence="4" id="KW-0347">Helicase</keyword>
<dbReference type="InterPro" id="IPR027417">
    <property type="entry name" value="P-loop_NTPase"/>
</dbReference>
<dbReference type="InterPro" id="IPR041677">
    <property type="entry name" value="DNA2/NAM7_AAA_11"/>
</dbReference>
<keyword evidence="11" id="KW-0255">Endonuclease</keyword>
<dbReference type="Pfam" id="PF13087">
    <property type="entry name" value="AAA_12"/>
    <property type="match status" value="1"/>
</dbReference>
<dbReference type="CDD" id="cd18808">
    <property type="entry name" value="SF1_C_Upf1"/>
    <property type="match status" value="1"/>
</dbReference>
<evidence type="ECO:0000313" key="12">
    <source>
        <dbReference type="Proteomes" id="UP001500729"/>
    </source>
</evidence>
<dbReference type="RefSeq" id="WP_009942483.1">
    <property type="nucleotide sequence ID" value="NZ_BAAAGS010000014.1"/>
</dbReference>
<dbReference type="Pfam" id="PF13086">
    <property type="entry name" value="AAA_11"/>
    <property type="match status" value="1"/>
</dbReference>
<dbReference type="Proteomes" id="UP001500729">
    <property type="component" value="Unassembled WGS sequence"/>
</dbReference>
<dbReference type="PANTHER" id="PTHR43788">
    <property type="entry name" value="DNA2/NAM7 HELICASE FAMILY MEMBER"/>
    <property type="match status" value="1"/>
</dbReference>
<feature type="domain" description="DNA2/NAM7 helicase-like C-terminal" evidence="9">
    <location>
        <begin position="1141"/>
        <end position="1323"/>
    </location>
</feature>
<dbReference type="Gene3D" id="3.40.50.300">
    <property type="entry name" value="P-loop containing nucleotide triphosphate hydrolases"/>
    <property type="match status" value="3"/>
</dbReference>
<dbReference type="SUPFAM" id="SSF52980">
    <property type="entry name" value="Restriction endonuclease-like"/>
    <property type="match status" value="1"/>
</dbReference>
<evidence type="ECO:0000259" key="10">
    <source>
        <dbReference type="Pfam" id="PF18741"/>
    </source>
</evidence>
<organism evidence="11 12">
    <name type="scientific">Saccharopolyspora erythraea</name>
    <name type="common">Streptomyces erythraeus</name>
    <dbReference type="NCBI Taxonomy" id="1836"/>
    <lineage>
        <taxon>Bacteria</taxon>
        <taxon>Bacillati</taxon>
        <taxon>Actinomycetota</taxon>
        <taxon>Actinomycetes</taxon>
        <taxon>Pseudonocardiales</taxon>
        <taxon>Pseudonocardiaceae</taxon>
        <taxon>Saccharopolyspora</taxon>
    </lineage>
</organism>
<dbReference type="InterPro" id="IPR011335">
    <property type="entry name" value="Restrct_endonuc-II-like"/>
</dbReference>
<evidence type="ECO:0000256" key="1">
    <source>
        <dbReference type="ARBA" id="ARBA00007913"/>
    </source>
</evidence>
<evidence type="ECO:0000259" key="9">
    <source>
        <dbReference type="Pfam" id="PF13087"/>
    </source>
</evidence>
<comment type="similarity">
    <text evidence="1">Belongs to the DNA2/NAM7 helicase family.</text>
</comment>
<feature type="domain" description="Restriction endonuclease type II-like" evidence="10">
    <location>
        <begin position="1376"/>
        <end position="1468"/>
    </location>
</feature>
<keyword evidence="2" id="KW-0547">Nucleotide-binding</keyword>
<dbReference type="Pfam" id="PF18741">
    <property type="entry name" value="MTES_1575"/>
    <property type="match status" value="1"/>
</dbReference>
<dbReference type="InterPro" id="IPR041679">
    <property type="entry name" value="DNA2/NAM7-like_C"/>
</dbReference>
<dbReference type="EMBL" id="BAAAGS010000014">
    <property type="protein sequence ID" value="GAA0525875.1"/>
    <property type="molecule type" value="Genomic_DNA"/>
</dbReference>
<dbReference type="PANTHER" id="PTHR43788:SF8">
    <property type="entry name" value="DNA-BINDING PROTEIN SMUBP-2"/>
    <property type="match status" value="1"/>
</dbReference>
<accession>A0ABN1CTM5</accession>
<feature type="region of interest" description="Disordered" evidence="7">
    <location>
        <begin position="1479"/>
        <end position="1505"/>
    </location>
</feature>
<name>A0ABN1CTM5_SACER</name>
<feature type="compositionally biased region" description="Basic and acidic residues" evidence="7">
    <location>
        <begin position="1489"/>
        <end position="1500"/>
    </location>
</feature>
<feature type="coiled-coil region" evidence="6">
    <location>
        <begin position="472"/>
        <end position="499"/>
    </location>
</feature>
<keyword evidence="12" id="KW-1185">Reference proteome</keyword>
<protein>
    <submittedName>
        <fullName evidence="11">Very short patch repair endonuclease</fullName>
    </submittedName>
</protein>
<keyword evidence="6" id="KW-0175">Coiled coil</keyword>
<keyword evidence="5" id="KW-0067">ATP-binding</keyword>
<dbReference type="SUPFAM" id="SSF52540">
    <property type="entry name" value="P-loop containing nucleoside triphosphate hydrolases"/>
    <property type="match status" value="1"/>
</dbReference>
<evidence type="ECO:0000256" key="5">
    <source>
        <dbReference type="ARBA" id="ARBA00022840"/>
    </source>
</evidence>
<reference evidence="11 12" key="1">
    <citation type="journal article" date="2019" name="Int. J. Syst. Evol. Microbiol.">
        <title>The Global Catalogue of Microorganisms (GCM) 10K type strain sequencing project: providing services to taxonomists for standard genome sequencing and annotation.</title>
        <authorList>
            <consortium name="The Broad Institute Genomics Platform"/>
            <consortium name="The Broad Institute Genome Sequencing Center for Infectious Disease"/>
            <person name="Wu L."/>
            <person name="Ma J."/>
        </authorList>
    </citation>
    <scope>NUCLEOTIDE SEQUENCE [LARGE SCALE GENOMIC DNA]</scope>
    <source>
        <strain evidence="11 12">JCM 10303</strain>
    </source>
</reference>
<keyword evidence="11" id="KW-0540">Nuclease</keyword>
<evidence type="ECO:0000313" key="11">
    <source>
        <dbReference type="EMBL" id="GAA0525875.1"/>
    </source>
</evidence>
<dbReference type="InterPro" id="IPR050534">
    <property type="entry name" value="Coronavir_polyprotein_1ab"/>
</dbReference>
<dbReference type="InterPro" id="IPR049468">
    <property type="entry name" value="Restrct_endonuc-II-like_dom"/>
</dbReference>
<gene>
    <name evidence="11" type="ORF">GCM10009533_26580</name>
</gene>
<dbReference type="Gene3D" id="3.40.960.10">
    <property type="entry name" value="VSR Endonuclease"/>
    <property type="match status" value="1"/>
</dbReference>
<evidence type="ECO:0000256" key="6">
    <source>
        <dbReference type="SAM" id="Coils"/>
    </source>
</evidence>
<feature type="domain" description="DNA2/NAM7 helicase helicase" evidence="8">
    <location>
        <begin position="365"/>
        <end position="517"/>
    </location>
</feature>
<dbReference type="GO" id="GO:0004519">
    <property type="term" value="F:endonuclease activity"/>
    <property type="evidence" value="ECO:0007669"/>
    <property type="project" value="UniProtKB-KW"/>
</dbReference>
<evidence type="ECO:0000256" key="7">
    <source>
        <dbReference type="SAM" id="MobiDB-lite"/>
    </source>
</evidence>
<sequence>MSIEPTTTDSALDHASRLFRFLAASQRLKNRPALLVDNQAESGHLLWLADLPDHPAVITAHRAAAPAADEPFLVLDRVEKSSPPVPGADVHRWLNSAVDNPDQIAELRDEIPNPDSGAGCLALDDHPEVAESYRDWARRWQAWAENELRDRPVRDLYTRVFATYVAATSHTENLELVIGAGLLSWQPPNHPTVRRHMLTTPVTLDFDDATGRLTVARVESRDPLTVELDMLDPGLQGNPQHINAVRDAARETTTHPLDRERVGELARRLVHTLDSAGTYRDDDTTPVASEQAVAAFAPALLLRKRSQQGLIQIFDTIVDQLGQAVEVPDGLRPLVDPDHRPTVEPESTEGAVVTVDDELFLPLPVNDTQLKIIKAVDRKAQILVQGPPGTGKTHTAAALLSHLLARGKRVLVTAHTDRALREVRDKLPDAIKPLSVAVVGSSREDMADLKTAVEYIASRASDHDPAEANQTVQNCLDRIEKLRRERARLYRELLDAREHETTAREHGGDTGTLAELARRHNNAADDHRWLTELITVTADDTAPLTDAEALEWLAHLTDPELLADETHSHARLTDLTEVPDPEAFADLVETEHAATTAERGYATMHHHAAYDPVRRIHPAGRKRLQHRLHQLADTTDALTRRREPWLHQALSDVRSGRTHTWRSRAQQLAGLIDRVTPLVTGLDPLIRIKTAGDTAPLIPLAQALIRHVADGRTLKTAPDGTPKIGLAAPRAVKQAEPLFTRVRVNGLPPTRLEQLAAFQTWHGATVVLDALDRAWPEGMAIPAEDTVHERLQWHVTELAQLRGVLALAAELDATENDLAELGLPRPDWTDLESVRVYARLVDAAAATDAATAAHRPLQQLEERLTAATRWSDSAHCVHVLLEATRSRDHDRYATAHRRLARLHGIRHRAARRDVLATRISERAEDLRAAVEADPHHETWPSRLGDLARAWQWAATGAWISTQTGADVNTLQRHLHTTDQHIREQVEILAATRAWNHAVAEERITGSAKANLQQYAQLVRRLGKGTGTYAAQRRAEIRQSMDRCRPAVPVWIMPIYRIAEQFSIKPDMFDVVIVDEASQAGAEATFLQYLAPKIVVIGDDKQVSPSAVGVNEQRLRDLANQYLADDPYKSTWQDPRHSFFDEAKMRYGGTITLTEHRRCVPEIIGFSNRIAYEPDGIRLIPVRQYGAERLDPVVPVFLPEGHTIGANRNVNKVEVESIVTQIEKCIADPHYDGKTFGVISLLGDAQARKLESTLLARLHPDEWKARDLRCGNAADFQGSERDVMFLSMVAAPEPGRSMGALTQDTYVQRYNVAVSRAKDQLWVFHSVKISDLRNKEDLRFQLLDYCYGVANRAESTLDGHTTVVPDDVLVPPFDSLFEQRVFNHLADRGYTVIPQYDAKPYRIDLVVIGPSARLAIECDGDHWHGPDVYERDLARQRDLERCGWTFFRIRESDFYIDRPAVLRDLWSALDALAIHPYGQRSEPLDTDPDGIERGEVKRDGLETPGAVSAAPVTTALDTVVRNTSAGITAEKESIVALRSRPTVVFSGDLGATDSGSVTTEPVWSESVDAETTAPAPTVASVAQESAVDMTITTRKSAEIRRTTRELPTYREFTGILPSLADATRSQLIDAIVAIVEAEGPVMGSRIHAAYRDAAGNRRVGHVIATKLNDAITAAVRKGLLAQENPLRRRGIETRTYRTPDQPEYLIRVLGPRSLDEIPPRELAAIITESARNYGWDDEENIYRDTLARLGKKRLTTNVRTALDAAKTLCQTWDER</sequence>
<evidence type="ECO:0000259" key="8">
    <source>
        <dbReference type="Pfam" id="PF13086"/>
    </source>
</evidence>
<keyword evidence="3" id="KW-0378">Hydrolase</keyword>
<evidence type="ECO:0000256" key="3">
    <source>
        <dbReference type="ARBA" id="ARBA00022801"/>
    </source>
</evidence>
<evidence type="ECO:0000256" key="4">
    <source>
        <dbReference type="ARBA" id="ARBA00022806"/>
    </source>
</evidence>
<evidence type="ECO:0000256" key="2">
    <source>
        <dbReference type="ARBA" id="ARBA00022741"/>
    </source>
</evidence>